<keyword evidence="7" id="KW-1015">Disulfide bond</keyword>
<dbReference type="InterPro" id="IPR000866">
    <property type="entry name" value="AhpC/TSA"/>
</dbReference>
<dbReference type="InterPro" id="IPR036249">
    <property type="entry name" value="Thioredoxin-like_sf"/>
</dbReference>
<keyword evidence="4" id="KW-0575">Peroxidase</keyword>
<protein>
    <recommendedName>
        <fullName evidence="3">thioredoxin-dependent peroxiredoxin</fullName>
        <ecNumber evidence="3">1.11.1.24</ecNumber>
    </recommendedName>
    <alternativeName>
        <fullName evidence="13">Nuclear thiol peroxidase</fullName>
    </alternativeName>
    <alternativeName>
        <fullName evidence="10">Thioredoxin peroxidase</fullName>
    </alternativeName>
</protein>
<evidence type="ECO:0000256" key="9">
    <source>
        <dbReference type="ARBA" id="ARBA00023284"/>
    </source>
</evidence>
<dbReference type="PANTHER" id="PTHR42801:SF23">
    <property type="entry name" value="PEROXIREDOXIN DOT5"/>
    <property type="match status" value="1"/>
</dbReference>
<feature type="domain" description="Thioredoxin" evidence="15">
    <location>
        <begin position="193"/>
        <end position="357"/>
    </location>
</feature>
<dbReference type="OrthoDB" id="338622at2759"/>
<dbReference type="GO" id="GO:0034599">
    <property type="term" value="P:cellular response to oxidative stress"/>
    <property type="evidence" value="ECO:0007669"/>
    <property type="project" value="TreeGrafter"/>
</dbReference>
<dbReference type="InterPro" id="IPR050924">
    <property type="entry name" value="Peroxiredoxin_BCP/PrxQ"/>
</dbReference>
<comment type="subunit">
    <text evidence="2">Monomer.</text>
</comment>
<dbReference type="Pfam" id="PF00578">
    <property type="entry name" value="AhpC-TSA"/>
    <property type="match status" value="2"/>
</dbReference>
<evidence type="ECO:0000256" key="5">
    <source>
        <dbReference type="ARBA" id="ARBA00022862"/>
    </source>
</evidence>
<evidence type="ECO:0000256" key="1">
    <source>
        <dbReference type="ARBA" id="ARBA00004123"/>
    </source>
</evidence>
<keyword evidence="17" id="KW-1185">Reference proteome</keyword>
<organism evidence="16 17">
    <name type="scientific">Pythium oligandrum</name>
    <name type="common">Mycoparasitic fungus</name>
    <dbReference type="NCBI Taxonomy" id="41045"/>
    <lineage>
        <taxon>Eukaryota</taxon>
        <taxon>Sar</taxon>
        <taxon>Stramenopiles</taxon>
        <taxon>Oomycota</taxon>
        <taxon>Peronosporomycetes</taxon>
        <taxon>Pythiales</taxon>
        <taxon>Pythiaceae</taxon>
        <taxon>Pythium</taxon>
    </lineage>
</organism>
<dbReference type="PROSITE" id="PS51352">
    <property type="entry name" value="THIOREDOXIN_2"/>
    <property type="match status" value="2"/>
</dbReference>
<dbReference type="GO" id="GO:0045454">
    <property type="term" value="P:cell redox homeostasis"/>
    <property type="evidence" value="ECO:0007669"/>
    <property type="project" value="TreeGrafter"/>
</dbReference>
<comment type="caution">
    <text evidence="16">The sequence shown here is derived from an EMBL/GenBank/DDBJ whole genome shotgun (WGS) entry which is preliminary data.</text>
</comment>
<comment type="subcellular location">
    <subcellularLocation>
        <location evidence="1">Nucleus</location>
    </subcellularLocation>
</comment>
<reference evidence="16" key="1">
    <citation type="submission" date="2019-03" db="EMBL/GenBank/DDBJ databases">
        <title>Long read genome sequence of the mycoparasitic Pythium oligandrum ATCC 38472 isolated from sugarbeet rhizosphere.</title>
        <authorList>
            <person name="Gaulin E."/>
        </authorList>
    </citation>
    <scope>NUCLEOTIDE SEQUENCE</scope>
    <source>
        <strain evidence="16">ATCC 38472_TT</strain>
    </source>
</reference>
<evidence type="ECO:0000256" key="10">
    <source>
        <dbReference type="ARBA" id="ARBA00032824"/>
    </source>
</evidence>
<dbReference type="EMBL" id="SPLM01000040">
    <property type="protein sequence ID" value="TMW64237.1"/>
    <property type="molecule type" value="Genomic_DNA"/>
</dbReference>
<dbReference type="FunFam" id="3.40.30.10:FF:000157">
    <property type="entry name" value="DOT5p Nuclear thiol peroxidase"/>
    <property type="match status" value="2"/>
</dbReference>
<dbReference type="EC" id="1.11.1.24" evidence="3"/>
<evidence type="ECO:0000256" key="6">
    <source>
        <dbReference type="ARBA" id="ARBA00023002"/>
    </source>
</evidence>
<keyword evidence="8" id="KW-0539">Nucleus</keyword>
<keyword evidence="5" id="KW-0049">Antioxidant</keyword>
<dbReference type="InterPro" id="IPR013766">
    <property type="entry name" value="Thioredoxin_domain"/>
</dbReference>
<sequence length="357" mass="38030">MVATRSGSRPSPTAEKKRSADAEASPAPAAKKPAAAKPKALEVGQTVDKDVTLENQDGVAVAFADLYKEQGVVIFMYPKANTPGCTKQACGFRDHIQEIKDAGFAVYGMSADSPKSLLNWKTKQSLSYDLLSDPKHELIKYFGSSIGGTKVQRSHVIILKGGVVGDVQPKVSPAESVDRAVEFVTSHKQNGSAVPPTPVPAASVASSTFAVGQKTTFDTELETDDGAKVHFQELVHDKGAVFFMFPKADTPGCTTQACGFNSHIEEIKHAGFQVFGLSGDSPAELAAWKTKESYQYGFLSDPKHALIGHFGSSIDGNKVQRSHVIVLPGAVVGDIQPKTSPVDSFTKALEFVKAHAK</sequence>
<dbReference type="CDD" id="cd03017">
    <property type="entry name" value="PRX_BCP"/>
    <property type="match status" value="2"/>
</dbReference>
<comment type="similarity">
    <text evidence="11">Belongs to the peroxiredoxin family. BCP/PrxQ subfamily.</text>
</comment>
<dbReference type="PANTHER" id="PTHR42801">
    <property type="entry name" value="THIOREDOXIN-DEPENDENT PEROXIDE REDUCTASE"/>
    <property type="match status" value="1"/>
</dbReference>
<keyword evidence="9" id="KW-0676">Redox-active center</keyword>
<evidence type="ECO:0000256" key="13">
    <source>
        <dbReference type="ARBA" id="ARBA00077538"/>
    </source>
</evidence>
<evidence type="ECO:0000256" key="7">
    <source>
        <dbReference type="ARBA" id="ARBA00023157"/>
    </source>
</evidence>
<gene>
    <name evidence="16" type="ORF">Poli38472_012859</name>
</gene>
<evidence type="ECO:0000256" key="3">
    <source>
        <dbReference type="ARBA" id="ARBA00013017"/>
    </source>
</evidence>
<name>A0A8K1CIU7_PYTOL</name>
<evidence type="ECO:0000256" key="2">
    <source>
        <dbReference type="ARBA" id="ARBA00011245"/>
    </source>
</evidence>
<evidence type="ECO:0000313" key="17">
    <source>
        <dbReference type="Proteomes" id="UP000794436"/>
    </source>
</evidence>
<feature type="compositionally biased region" description="Low complexity" evidence="14">
    <location>
        <begin position="22"/>
        <end position="38"/>
    </location>
</feature>
<accession>A0A8K1CIU7</accession>
<feature type="compositionally biased region" description="Polar residues" evidence="14">
    <location>
        <begin position="1"/>
        <end position="11"/>
    </location>
</feature>
<feature type="region of interest" description="Disordered" evidence="14">
    <location>
        <begin position="1"/>
        <end position="41"/>
    </location>
</feature>
<evidence type="ECO:0000256" key="11">
    <source>
        <dbReference type="ARBA" id="ARBA00038489"/>
    </source>
</evidence>
<dbReference type="GO" id="GO:0008379">
    <property type="term" value="F:thioredoxin peroxidase activity"/>
    <property type="evidence" value="ECO:0007669"/>
    <property type="project" value="TreeGrafter"/>
</dbReference>
<evidence type="ECO:0000256" key="14">
    <source>
        <dbReference type="SAM" id="MobiDB-lite"/>
    </source>
</evidence>
<evidence type="ECO:0000256" key="8">
    <source>
        <dbReference type="ARBA" id="ARBA00023242"/>
    </source>
</evidence>
<proteinExistence type="inferred from homology"/>
<evidence type="ECO:0000259" key="15">
    <source>
        <dbReference type="PROSITE" id="PS51352"/>
    </source>
</evidence>
<evidence type="ECO:0000313" key="16">
    <source>
        <dbReference type="EMBL" id="TMW64237.1"/>
    </source>
</evidence>
<dbReference type="Gene3D" id="3.40.30.10">
    <property type="entry name" value="Glutaredoxin"/>
    <property type="match status" value="2"/>
</dbReference>
<evidence type="ECO:0000256" key="4">
    <source>
        <dbReference type="ARBA" id="ARBA00022559"/>
    </source>
</evidence>
<feature type="domain" description="Thioredoxin" evidence="15">
    <location>
        <begin position="21"/>
        <end position="186"/>
    </location>
</feature>
<dbReference type="GO" id="GO:0005634">
    <property type="term" value="C:nucleus"/>
    <property type="evidence" value="ECO:0007669"/>
    <property type="project" value="UniProtKB-SubCell"/>
</dbReference>
<evidence type="ECO:0000256" key="12">
    <source>
        <dbReference type="ARBA" id="ARBA00049091"/>
    </source>
</evidence>
<dbReference type="GO" id="GO:0005737">
    <property type="term" value="C:cytoplasm"/>
    <property type="evidence" value="ECO:0007669"/>
    <property type="project" value="TreeGrafter"/>
</dbReference>
<dbReference type="AlphaFoldDB" id="A0A8K1CIU7"/>
<keyword evidence="6" id="KW-0560">Oxidoreductase</keyword>
<dbReference type="SUPFAM" id="SSF52833">
    <property type="entry name" value="Thioredoxin-like"/>
    <property type="match status" value="2"/>
</dbReference>
<comment type="catalytic activity">
    <reaction evidence="12">
        <text>a hydroperoxide + [thioredoxin]-dithiol = an alcohol + [thioredoxin]-disulfide + H2O</text>
        <dbReference type="Rhea" id="RHEA:62620"/>
        <dbReference type="Rhea" id="RHEA-COMP:10698"/>
        <dbReference type="Rhea" id="RHEA-COMP:10700"/>
        <dbReference type="ChEBI" id="CHEBI:15377"/>
        <dbReference type="ChEBI" id="CHEBI:29950"/>
        <dbReference type="ChEBI" id="CHEBI:30879"/>
        <dbReference type="ChEBI" id="CHEBI:35924"/>
        <dbReference type="ChEBI" id="CHEBI:50058"/>
        <dbReference type="EC" id="1.11.1.24"/>
    </reaction>
</comment>
<dbReference type="Proteomes" id="UP000794436">
    <property type="component" value="Unassembled WGS sequence"/>
</dbReference>